<protein>
    <submittedName>
        <fullName evidence="4">Beta-lactamase</fullName>
    </submittedName>
</protein>
<dbReference type="InterPro" id="IPR012338">
    <property type="entry name" value="Beta-lactam/transpept-like"/>
</dbReference>
<reference evidence="4 5" key="1">
    <citation type="journal article" date="2015" name="Genome Announc.">
        <title>Expanding the biotechnology potential of lactobacilli through comparative genomics of 213 strains and associated genera.</title>
        <authorList>
            <person name="Sun Z."/>
            <person name="Harris H.M."/>
            <person name="McCann A."/>
            <person name="Guo C."/>
            <person name="Argimon S."/>
            <person name="Zhang W."/>
            <person name="Yang X."/>
            <person name="Jeffery I.B."/>
            <person name="Cooney J.C."/>
            <person name="Kagawa T.F."/>
            <person name="Liu W."/>
            <person name="Song Y."/>
            <person name="Salvetti E."/>
            <person name="Wrobel A."/>
            <person name="Rasinkangas P."/>
            <person name="Parkhill J."/>
            <person name="Rea M.C."/>
            <person name="O'Sullivan O."/>
            <person name="Ritari J."/>
            <person name="Douillard F.P."/>
            <person name="Paul Ross R."/>
            <person name="Yang R."/>
            <person name="Briner A.E."/>
            <person name="Felis G.E."/>
            <person name="de Vos W.M."/>
            <person name="Barrangou R."/>
            <person name="Klaenhammer T.R."/>
            <person name="Caufield P.W."/>
            <person name="Cui Y."/>
            <person name="Zhang H."/>
            <person name="O'Toole P.W."/>
        </authorList>
    </citation>
    <scope>NUCLEOTIDE SEQUENCE [LARGE SCALE GENOMIC DNA]</scope>
    <source>
        <strain evidence="4 5">DSM 17896</strain>
    </source>
</reference>
<proteinExistence type="predicted"/>
<evidence type="ECO:0000259" key="3">
    <source>
        <dbReference type="Pfam" id="PF00144"/>
    </source>
</evidence>
<dbReference type="EMBL" id="JQBW01000010">
    <property type="protein sequence ID" value="KRN58186.1"/>
    <property type="molecule type" value="Genomic_DNA"/>
</dbReference>
<accession>A0A0R2I8K2</accession>
<dbReference type="OrthoDB" id="2157616at2"/>
<dbReference type="InterPro" id="IPR001466">
    <property type="entry name" value="Beta-lactam-related"/>
</dbReference>
<keyword evidence="2" id="KW-0472">Membrane</keyword>
<name>A0A0R2I8K2_9LACO</name>
<sequence>MKWYQSHKLTILIILFLLLMNVNQPILAKAAITKKEEHQIQTVLNKSNANVMVLVDGEHRRQPVRIQHSTVPKDSPQYITEKKLFPIGSTQKLLTGMLVLRAVKDHKLSFNTKLSKYFPQVPNSKQITVRELLTHTSGLADKSRFSDQPLPDQNAQLGYSLSHLSSSGGHGWIYASVNYALLSGILSKIYHESYADMVKDYYIKPNHLKQTKFYYQVKDPQTVLGTGMLAGNQQSHWHHIKRQLSTYLGAGDMLISPADYWVILTQAFNSHRPLFKEIMHAKVAPDSHYFAGGYVRDGILHSNGTVEGYTCNVFTNGKKTMILFSNSMSSKDTDNLSNQVAKVYFK</sequence>
<dbReference type="InterPro" id="IPR050491">
    <property type="entry name" value="AmpC-like"/>
</dbReference>
<organism evidence="4 5">
    <name type="scientific">Limosilactobacillus secaliphilus</name>
    <dbReference type="NCBI Taxonomy" id="396268"/>
    <lineage>
        <taxon>Bacteria</taxon>
        <taxon>Bacillati</taxon>
        <taxon>Bacillota</taxon>
        <taxon>Bacilli</taxon>
        <taxon>Lactobacillales</taxon>
        <taxon>Lactobacillaceae</taxon>
        <taxon>Limosilactobacillus</taxon>
    </lineage>
</organism>
<dbReference type="SUPFAM" id="SSF56601">
    <property type="entry name" value="beta-lactamase/transpeptidase-like"/>
    <property type="match status" value="1"/>
</dbReference>
<comment type="caution">
    <text evidence="4">The sequence shown here is derived from an EMBL/GenBank/DDBJ whole genome shotgun (WGS) entry which is preliminary data.</text>
</comment>
<evidence type="ECO:0000256" key="1">
    <source>
        <dbReference type="ARBA" id="ARBA00004370"/>
    </source>
</evidence>
<dbReference type="PATRIC" id="fig|396268.3.peg.637"/>
<feature type="domain" description="Beta-lactamase-related" evidence="3">
    <location>
        <begin position="73"/>
        <end position="260"/>
    </location>
</feature>
<dbReference type="AlphaFoldDB" id="A0A0R2I8K2"/>
<dbReference type="PANTHER" id="PTHR46825:SF11">
    <property type="entry name" value="PENICILLIN-BINDING PROTEIN 4"/>
    <property type="match status" value="1"/>
</dbReference>
<dbReference type="RefSeq" id="WP_057741360.1">
    <property type="nucleotide sequence ID" value="NZ_JQBW01000010.1"/>
</dbReference>
<dbReference type="Gene3D" id="3.40.710.10">
    <property type="entry name" value="DD-peptidase/beta-lactamase superfamily"/>
    <property type="match status" value="1"/>
</dbReference>
<evidence type="ECO:0000256" key="2">
    <source>
        <dbReference type="ARBA" id="ARBA00023136"/>
    </source>
</evidence>
<comment type="subcellular location">
    <subcellularLocation>
        <location evidence="1">Membrane</location>
    </subcellularLocation>
</comment>
<evidence type="ECO:0000313" key="5">
    <source>
        <dbReference type="Proteomes" id="UP000050934"/>
    </source>
</evidence>
<dbReference type="Proteomes" id="UP000050934">
    <property type="component" value="Unassembled WGS sequence"/>
</dbReference>
<keyword evidence="5" id="KW-1185">Reference proteome</keyword>
<evidence type="ECO:0000313" key="4">
    <source>
        <dbReference type="EMBL" id="KRN58186.1"/>
    </source>
</evidence>
<dbReference type="STRING" id="396268.IV45_GL000629"/>
<dbReference type="GO" id="GO:0016020">
    <property type="term" value="C:membrane"/>
    <property type="evidence" value="ECO:0007669"/>
    <property type="project" value="UniProtKB-SubCell"/>
</dbReference>
<dbReference type="Pfam" id="PF00144">
    <property type="entry name" value="Beta-lactamase"/>
    <property type="match status" value="1"/>
</dbReference>
<gene>
    <name evidence="4" type="ORF">IV45_GL000629</name>
</gene>
<dbReference type="PANTHER" id="PTHR46825">
    <property type="entry name" value="D-ALANYL-D-ALANINE-CARBOXYPEPTIDASE/ENDOPEPTIDASE AMPH"/>
    <property type="match status" value="1"/>
</dbReference>